<evidence type="ECO:0000313" key="1">
    <source>
        <dbReference type="EMBL" id="KAI0034785.1"/>
    </source>
</evidence>
<comment type="caution">
    <text evidence="1">The sequence shown here is derived from an EMBL/GenBank/DDBJ whole genome shotgun (WGS) entry which is preliminary data.</text>
</comment>
<accession>A0ACB8QTB0</accession>
<keyword evidence="2" id="KW-1185">Reference proteome</keyword>
<name>A0ACB8QTB0_9AGAM</name>
<dbReference type="Proteomes" id="UP000814128">
    <property type="component" value="Unassembled WGS sequence"/>
</dbReference>
<evidence type="ECO:0000313" key="2">
    <source>
        <dbReference type="Proteomes" id="UP000814128"/>
    </source>
</evidence>
<reference evidence="1" key="1">
    <citation type="submission" date="2021-02" db="EMBL/GenBank/DDBJ databases">
        <authorList>
            <consortium name="DOE Joint Genome Institute"/>
            <person name="Ahrendt S."/>
            <person name="Looney B.P."/>
            <person name="Miyauchi S."/>
            <person name="Morin E."/>
            <person name="Drula E."/>
            <person name="Courty P.E."/>
            <person name="Chicoki N."/>
            <person name="Fauchery L."/>
            <person name="Kohler A."/>
            <person name="Kuo A."/>
            <person name="Labutti K."/>
            <person name="Pangilinan J."/>
            <person name="Lipzen A."/>
            <person name="Riley R."/>
            <person name="Andreopoulos W."/>
            <person name="He G."/>
            <person name="Johnson J."/>
            <person name="Barry K.W."/>
            <person name="Grigoriev I.V."/>
            <person name="Nagy L."/>
            <person name="Hibbett D."/>
            <person name="Henrissat B."/>
            <person name="Matheny P.B."/>
            <person name="Labbe J."/>
            <person name="Martin F."/>
        </authorList>
    </citation>
    <scope>NUCLEOTIDE SEQUENCE</scope>
    <source>
        <strain evidence="1">EC-137</strain>
    </source>
</reference>
<protein>
    <submittedName>
        <fullName evidence="1">Uncharacterized protein</fullName>
    </submittedName>
</protein>
<proteinExistence type="predicted"/>
<reference evidence="1" key="2">
    <citation type="journal article" date="2022" name="New Phytol.">
        <title>Evolutionary transition to the ectomycorrhizal habit in the genomes of a hyperdiverse lineage of mushroom-forming fungi.</title>
        <authorList>
            <person name="Looney B."/>
            <person name="Miyauchi S."/>
            <person name="Morin E."/>
            <person name="Drula E."/>
            <person name="Courty P.E."/>
            <person name="Kohler A."/>
            <person name="Kuo A."/>
            <person name="LaButti K."/>
            <person name="Pangilinan J."/>
            <person name="Lipzen A."/>
            <person name="Riley R."/>
            <person name="Andreopoulos W."/>
            <person name="He G."/>
            <person name="Johnson J."/>
            <person name="Nolan M."/>
            <person name="Tritt A."/>
            <person name="Barry K.W."/>
            <person name="Grigoriev I.V."/>
            <person name="Nagy L.G."/>
            <person name="Hibbett D."/>
            <person name="Henrissat B."/>
            <person name="Matheny P.B."/>
            <person name="Labbe J."/>
            <person name="Martin F.M."/>
        </authorList>
    </citation>
    <scope>NUCLEOTIDE SEQUENCE</scope>
    <source>
        <strain evidence="1">EC-137</strain>
    </source>
</reference>
<sequence>MPILVLILGSGVSGLVYAVQNFIHVGFVEAHRTKGWYASMSGLHLVNDWVITFALLACLRMRTSPEDRHHGVIKTIQWYTLNTGLATSMCALANTIVVSPAFRIKGIYSLNETMKIFAAPNRAIGIAVYANFGRMYTACFLSIVNARQDFRARVARKDEEMANDLHPIETRRRPDPDINVSVDCSRWSLPPPTHTLGSHASLSMDPLPSRGLNYLAPPHHRSTDLSVKSNSNFAQSPSLTSSSTPPALPSIHHWVDHRGANVTLHVDCPSPTTPGTPDTPGTPGTPGTRRPLLPHSASNAMTSIFQSSSSSKEATRFQGPMQLRTAGGVTQTCPGSSYFGHRARQSRTGLPGLGSFNPVD</sequence>
<organism evidence="1 2">
    <name type="scientific">Vararia minispora EC-137</name>
    <dbReference type="NCBI Taxonomy" id="1314806"/>
    <lineage>
        <taxon>Eukaryota</taxon>
        <taxon>Fungi</taxon>
        <taxon>Dikarya</taxon>
        <taxon>Basidiomycota</taxon>
        <taxon>Agaricomycotina</taxon>
        <taxon>Agaricomycetes</taxon>
        <taxon>Russulales</taxon>
        <taxon>Lachnocladiaceae</taxon>
        <taxon>Vararia</taxon>
    </lineage>
</organism>
<gene>
    <name evidence="1" type="ORF">K488DRAFT_83631</name>
</gene>
<dbReference type="EMBL" id="MU273494">
    <property type="protein sequence ID" value="KAI0034785.1"/>
    <property type="molecule type" value="Genomic_DNA"/>
</dbReference>